<dbReference type="PANTHER" id="PTHR38451:SF1">
    <property type="entry name" value="TRNA (ADENINE(22)-N(1))-METHYLTRANSFERASE"/>
    <property type="match status" value="1"/>
</dbReference>
<dbReference type="Gene3D" id="1.10.287.1890">
    <property type="match status" value="1"/>
</dbReference>
<dbReference type="PANTHER" id="PTHR38451">
    <property type="entry name" value="TRNA (ADENINE(22)-N(1))-METHYLTRANSFERASE"/>
    <property type="match status" value="1"/>
</dbReference>
<dbReference type="RefSeq" id="WP_343837050.1">
    <property type="nucleotide sequence ID" value="NZ_BAAADO010000001.1"/>
</dbReference>
<name>A0ABN1ARS1_9BACI</name>
<keyword evidence="2" id="KW-1185">Reference proteome</keyword>
<sequence length="234" mass="27083">MAELQLSNRLKSITNYLPEQPLFADIGSDHAYLPCYVCLHDSKARAIAGEINQGPYQRAYEQVEKWNLSDRIHVRQGDGLSVLEPNEAEQIVIAGMGGTLITNILENGKEKLAGVNRIIAQPNINARYIRKWFHAHSFVLSAEEVMEEDGRFYEILIADYQPDLVTKEITEKEYYFGPFNLQDKNQAFIKKWEHVLERKKQIIAQMKNASQPDEEKIAEFEQQMNWLKEVLKNE</sequence>
<dbReference type="Pfam" id="PF04816">
    <property type="entry name" value="TrmK"/>
    <property type="match status" value="1"/>
</dbReference>
<dbReference type="PIRSF" id="PIRSF018637">
    <property type="entry name" value="TrmK"/>
    <property type="match status" value="1"/>
</dbReference>
<evidence type="ECO:0000313" key="1">
    <source>
        <dbReference type="EMBL" id="GAA0482561.1"/>
    </source>
</evidence>
<evidence type="ECO:0000313" key="2">
    <source>
        <dbReference type="Proteomes" id="UP001500880"/>
    </source>
</evidence>
<dbReference type="SUPFAM" id="SSF53335">
    <property type="entry name" value="S-adenosyl-L-methionine-dependent methyltransferases"/>
    <property type="match status" value="1"/>
</dbReference>
<dbReference type="InterPro" id="IPR029063">
    <property type="entry name" value="SAM-dependent_MTases_sf"/>
</dbReference>
<proteinExistence type="predicted"/>
<dbReference type="EMBL" id="BAAADO010000001">
    <property type="protein sequence ID" value="GAA0482561.1"/>
    <property type="molecule type" value="Genomic_DNA"/>
</dbReference>
<gene>
    <name evidence="1" type="ORF">GCM10008986_04350</name>
</gene>
<organism evidence="1 2">
    <name type="scientific">Salinibacillus aidingensis</name>
    <dbReference type="NCBI Taxonomy" id="237684"/>
    <lineage>
        <taxon>Bacteria</taxon>
        <taxon>Bacillati</taxon>
        <taxon>Bacillota</taxon>
        <taxon>Bacilli</taxon>
        <taxon>Bacillales</taxon>
        <taxon>Bacillaceae</taxon>
        <taxon>Salinibacillus</taxon>
    </lineage>
</organism>
<dbReference type="Gene3D" id="3.40.50.150">
    <property type="entry name" value="Vaccinia Virus protein VP39"/>
    <property type="match status" value="1"/>
</dbReference>
<dbReference type="Proteomes" id="UP001500880">
    <property type="component" value="Unassembled WGS sequence"/>
</dbReference>
<accession>A0ABN1ARS1</accession>
<dbReference type="InterPro" id="IPR006901">
    <property type="entry name" value="TrmK"/>
</dbReference>
<reference evidence="1 2" key="1">
    <citation type="journal article" date="2019" name="Int. J. Syst. Evol. Microbiol.">
        <title>The Global Catalogue of Microorganisms (GCM) 10K type strain sequencing project: providing services to taxonomists for standard genome sequencing and annotation.</title>
        <authorList>
            <consortium name="The Broad Institute Genomics Platform"/>
            <consortium name="The Broad Institute Genome Sequencing Center for Infectious Disease"/>
            <person name="Wu L."/>
            <person name="Ma J."/>
        </authorList>
    </citation>
    <scope>NUCLEOTIDE SEQUENCE [LARGE SCALE GENOMIC DNA]</scope>
    <source>
        <strain evidence="1 2">JCM 12389</strain>
    </source>
</reference>
<protein>
    <submittedName>
        <fullName evidence="1">tRNA (Adenine(22)-N(1))-methyltransferase TrmK</fullName>
    </submittedName>
</protein>
<comment type="caution">
    <text evidence="1">The sequence shown here is derived from an EMBL/GenBank/DDBJ whole genome shotgun (WGS) entry which is preliminary data.</text>
</comment>